<dbReference type="GO" id="GO:0019529">
    <property type="term" value="P:taurine catabolic process"/>
    <property type="evidence" value="ECO:0007669"/>
    <property type="project" value="UniProtKB-UniRule"/>
</dbReference>
<dbReference type="RefSeq" id="WP_153284722.1">
    <property type="nucleotide sequence ID" value="NZ_CP045644.1"/>
</dbReference>
<dbReference type="PANTHER" id="PTHR18968:SF166">
    <property type="entry name" value="2-HYDROXYACYL-COA LYASE 2"/>
    <property type="match status" value="1"/>
</dbReference>
<dbReference type="CDD" id="cd07035">
    <property type="entry name" value="TPP_PYR_POX_like"/>
    <property type="match status" value="1"/>
</dbReference>
<dbReference type="GO" id="GO:0050487">
    <property type="term" value="F:sulfoacetaldehyde acetyltransferase activity"/>
    <property type="evidence" value="ECO:0007669"/>
    <property type="project" value="UniProtKB-UniRule"/>
</dbReference>
<evidence type="ECO:0000256" key="5">
    <source>
        <dbReference type="ARBA" id="ARBA00022679"/>
    </source>
</evidence>
<comment type="similarity">
    <text evidence="3 11">Belongs to the TPP enzyme family.</text>
</comment>
<dbReference type="GO" id="GO:0050660">
    <property type="term" value="F:flavin adenine dinucleotide binding"/>
    <property type="evidence" value="ECO:0007669"/>
    <property type="project" value="TreeGrafter"/>
</dbReference>
<dbReference type="InterPro" id="IPR017820">
    <property type="entry name" value="Sulphoacetald_Actrfrase"/>
</dbReference>
<dbReference type="SUPFAM" id="SSF52518">
    <property type="entry name" value="Thiamin diphosphate-binding fold (THDP-binding)"/>
    <property type="match status" value="2"/>
</dbReference>
<dbReference type="Pfam" id="PF02776">
    <property type="entry name" value="TPP_enzyme_N"/>
    <property type="match status" value="1"/>
</dbReference>
<dbReference type="SUPFAM" id="SSF52467">
    <property type="entry name" value="DHS-like NAD/FAD-binding domain"/>
    <property type="match status" value="1"/>
</dbReference>
<protein>
    <recommendedName>
        <fullName evidence="4 10">Sulfoacetaldehyde acetyltransferase</fullName>
        <ecNumber evidence="4 10">2.3.3.15</ecNumber>
    </recommendedName>
</protein>
<dbReference type="PANTHER" id="PTHR18968">
    <property type="entry name" value="THIAMINE PYROPHOSPHATE ENZYMES"/>
    <property type="match status" value="1"/>
</dbReference>
<evidence type="ECO:0000256" key="8">
    <source>
        <dbReference type="ARBA" id="ARBA00023052"/>
    </source>
</evidence>
<evidence type="ECO:0000259" key="13">
    <source>
        <dbReference type="Pfam" id="PF02775"/>
    </source>
</evidence>
<dbReference type="Pfam" id="PF00205">
    <property type="entry name" value="TPP_enzyme_M"/>
    <property type="match status" value="1"/>
</dbReference>
<dbReference type="GO" id="GO:0003984">
    <property type="term" value="F:acetolactate synthase activity"/>
    <property type="evidence" value="ECO:0007669"/>
    <property type="project" value="TreeGrafter"/>
</dbReference>
<keyword evidence="7" id="KW-0460">Magnesium</keyword>
<organism evidence="15 16">
    <name type="scientific">Variovorax paradoxus</name>
    <dbReference type="NCBI Taxonomy" id="34073"/>
    <lineage>
        <taxon>Bacteria</taxon>
        <taxon>Pseudomonadati</taxon>
        <taxon>Pseudomonadota</taxon>
        <taxon>Betaproteobacteria</taxon>
        <taxon>Burkholderiales</taxon>
        <taxon>Comamonadaceae</taxon>
        <taxon>Variovorax</taxon>
    </lineage>
</organism>
<dbReference type="CDD" id="cd02013">
    <property type="entry name" value="TPP_Xsc_like"/>
    <property type="match status" value="1"/>
</dbReference>
<evidence type="ECO:0000256" key="9">
    <source>
        <dbReference type="ARBA" id="ARBA00023315"/>
    </source>
</evidence>
<dbReference type="InterPro" id="IPR011766">
    <property type="entry name" value="TPP_enzyme_TPP-bd"/>
</dbReference>
<dbReference type="InterPro" id="IPR045229">
    <property type="entry name" value="TPP_enz"/>
</dbReference>
<keyword evidence="5 15" id="KW-0808">Transferase</keyword>
<evidence type="ECO:0000256" key="7">
    <source>
        <dbReference type="ARBA" id="ARBA00022842"/>
    </source>
</evidence>
<dbReference type="InterPro" id="IPR029061">
    <property type="entry name" value="THDP-binding"/>
</dbReference>
<dbReference type="GO" id="GO:0009099">
    <property type="term" value="P:L-valine biosynthetic process"/>
    <property type="evidence" value="ECO:0007669"/>
    <property type="project" value="TreeGrafter"/>
</dbReference>
<dbReference type="NCBIfam" id="NF005713">
    <property type="entry name" value="PRK07525.1"/>
    <property type="match status" value="1"/>
</dbReference>
<dbReference type="Gene3D" id="3.40.50.1220">
    <property type="entry name" value="TPP-binding domain"/>
    <property type="match status" value="1"/>
</dbReference>
<dbReference type="InterPro" id="IPR012001">
    <property type="entry name" value="Thiamin_PyroP_enz_TPP-bd_dom"/>
</dbReference>
<dbReference type="GO" id="GO:0000287">
    <property type="term" value="F:magnesium ion binding"/>
    <property type="evidence" value="ECO:0007669"/>
    <property type="project" value="InterPro"/>
</dbReference>
<evidence type="ECO:0000256" key="1">
    <source>
        <dbReference type="ARBA" id="ARBA00001946"/>
    </source>
</evidence>
<feature type="domain" description="Thiamine pyrophosphate enzyme N-terminal TPP-binding" evidence="14">
    <location>
        <begin position="20"/>
        <end position="135"/>
    </location>
</feature>
<keyword evidence="6" id="KW-0479">Metal-binding</keyword>
<dbReference type="GO" id="GO:0030976">
    <property type="term" value="F:thiamine pyrophosphate binding"/>
    <property type="evidence" value="ECO:0007669"/>
    <property type="project" value="InterPro"/>
</dbReference>
<dbReference type="GO" id="GO:0009097">
    <property type="term" value="P:isoleucine biosynthetic process"/>
    <property type="evidence" value="ECO:0007669"/>
    <property type="project" value="TreeGrafter"/>
</dbReference>
<evidence type="ECO:0000256" key="2">
    <source>
        <dbReference type="ARBA" id="ARBA00001964"/>
    </source>
</evidence>
<dbReference type="InterPro" id="IPR029035">
    <property type="entry name" value="DHS-like_NAD/FAD-binding_dom"/>
</dbReference>
<proteinExistence type="inferred from homology"/>
<gene>
    <name evidence="15" type="primary">xsc</name>
    <name evidence="15" type="ORF">GFK26_27385</name>
</gene>
<feature type="domain" description="Thiamine pyrophosphate enzyme central" evidence="12">
    <location>
        <begin position="204"/>
        <end position="342"/>
    </location>
</feature>
<dbReference type="AlphaFoldDB" id="A0A5Q0MCR2"/>
<evidence type="ECO:0000256" key="11">
    <source>
        <dbReference type="RuleBase" id="RU362132"/>
    </source>
</evidence>
<evidence type="ECO:0000259" key="14">
    <source>
        <dbReference type="Pfam" id="PF02776"/>
    </source>
</evidence>
<feature type="domain" description="Thiamine pyrophosphate enzyme TPP-binding" evidence="13">
    <location>
        <begin position="427"/>
        <end position="576"/>
    </location>
</feature>
<dbReference type="Gene3D" id="3.40.50.970">
    <property type="match status" value="2"/>
</dbReference>
<keyword evidence="8 11" id="KW-0786">Thiamine pyrophosphate</keyword>
<comment type="cofactor">
    <cofactor evidence="1">
        <name>Mg(2+)</name>
        <dbReference type="ChEBI" id="CHEBI:18420"/>
    </cofactor>
</comment>
<name>A0A5Q0MCR2_VARPD</name>
<dbReference type="InterPro" id="IPR012000">
    <property type="entry name" value="Thiamin_PyroP_enz_cen_dom"/>
</dbReference>
<comment type="cofactor">
    <cofactor evidence="2">
        <name>thiamine diphosphate</name>
        <dbReference type="ChEBI" id="CHEBI:58937"/>
    </cofactor>
</comment>
<evidence type="ECO:0000313" key="15">
    <source>
        <dbReference type="EMBL" id="QFZ86222.1"/>
    </source>
</evidence>
<keyword evidence="9 15" id="KW-0012">Acyltransferase</keyword>
<dbReference type="Proteomes" id="UP000326780">
    <property type="component" value="Chromosome"/>
</dbReference>
<evidence type="ECO:0000256" key="4">
    <source>
        <dbReference type="ARBA" id="ARBA00012971"/>
    </source>
</evidence>
<dbReference type="GO" id="GO:0005948">
    <property type="term" value="C:acetolactate synthase complex"/>
    <property type="evidence" value="ECO:0007669"/>
    <property type="project" value="TreeGrafter"/>
</dbReference>
<evidence type="ECO:0000313" key="16">
    <source>
        <dbReference type="Proteomes" id="UP000326780"/>
    </source>
</evidence>
<evidence type="ECO:0000256" key="3">
    <source>
        <dbReference type="ARBA" id="ARBA00007812"/>
    </source>
</evidence>
<accession>A0A5Q0MCR2</accession>
<evidence type="ECO:0000259" key="12">
    <source>
        <dbReference type="Pfam" id="PF00205"/>
    </source>
</evidence>
<evidence type="ECO:0000256" key="10">
    <source>
        <dbReference type="NCBIfam" id="TIGR03457"/>
    </source>
</evidence>
<sequence length="607" mass="66110">MTKQAPSTHIRTVVSGPQKMTPSEAFVETMVANGVTDMFGIMGSAFMDAMDIFAPAGIRLIPVVHEQGAGHMADGYARVSGRHGMVIGQNGPGISNCVTAIAAAYWAHSPVVIVTPETGTMGIGLGGFQECNQLPMFQEFTKYQGHVTHPARMAEYTGRCFDRAMSEMGPTQLNIPRDYFYGEITTEIPKPSRLDRGPGGEKSLNEAAELLATAKFPVLISGGGVVMADGIEECKALAERLGAPVVNSYLHNDSFPASHPLWCGPLGYQGSKAAMKLIAQADVVVALGSRLGPFGTLPQHGMDYWPKNAKIIQIDADNKMLGLVKKISVGICGDAKAAAVALTERLNGKTLACDASKAERADKIATEKAAWEKELDDWTHEKDQFSLDMIEEQKKEKTPFGGHYLHPRQVLRELEKAMPEDVMVSTDIGNINSVANSYLRFEKPRSFFAAMSFGNCGYAFPTIIGAKVAAPHRPAVSYAGDGAWGMSLMETMTCVRHNIPVTAVVFHNRQWGAEKKNQVDFYNRRFVAGELDNQSFAQIAKAMGAEGIVVDKLEDVGPALKKAIDMQMNEGKTCIVEIMCTRELGDPFRRDALSKPVRFLDKYKDYV</sequence>
<dbReference type="EMBL" id="CP045644">
    <property type="protein sequence ID" value="QFZ86222.1"/>
    <property type="molecule type" value="Genomic_DNA"/>
</dbReference>
<dbReference type="EC" id="2.3.3.15" evidence="4 10"/>
<dbReference type="Pfam" id="PF02775">
    <property type="entry name" value="TPP_enzyme_C"/>
    <property type="match status" value="1"/>
</dbReference>
<dbReference type="NCBIfam" id="TIGR03457">
    <property type="entry name" value="sulphoacet_xsc"/>
    <property type="match status" value="1"/>
</dbReference>
<evidence type="ECO:0000256" key="6">
    <source>
        <dbReference type="ARBA" id="ARBA00022723"/>
    </source>
</evidence>
<reference evidence="15 16" key="1">
    <citation type="submission" date="2019-10" db="EMBL/GenBank/DDBJ databases">
        <title>Complete genome sequence of Variovorax paradoxus 5C-2.</title>
        <authorList>
            <person name="Gogoleva N.E."/>
            <person name="Balkin A.S."/>
        </authorList>
    </citation>
    <scope>NUCLEOTIDE SEQUENCE [LARGE SCALE GENOMIC DNA]</scope>
    <source>
        <strain evidence="15 16">5C-2</strain>
    </source>
</reference>